<name>A0A5E4D9E9_MARMO</name>
<proteinExistence type="predicted"/>
<comment type="caution">
    <text evidence="1">The sequence shown here is derived from an EMBL/GenBank/DDBJ whole genome shotgun (WGS) entry which is preliminary data.</text>
</comment>
<dbReference type="EMBL" id="CABDUW010005277">
    <property type="protein sequence ID" value="VTJ90894.1"/>
    <property type="molecule type" value="Genomic_DNA"/>
</dbReference>
<evidence type="ECO:0000313" key="2">
    <source>
        <dbReference type="Proteomes" id="UP000335636"/>
    </source>
</evidence>
<keyword evidence="2" id="KW-1185">Reference proteome</keyword>
<sequence>KFPAHHQKLEMAILYLQRKFIRRMKYFNINVIKVLKTVKEAMLHAVVQDGVQVPHVK</sequence>
<dbReference type="AlphaFoldDB" id="A0A5E4D9E9"/>
<gene>
    <name evidence="1" type="ORF">MONAX_5E004471</name>
</gene>
<dbReference type="Proteomes" id="UP000335636">
    <property type="component" value="Unassembled WGS sequence"/>
</dbReference>
<evidence type="ECO:0000313" key="1">
    <source>
        <dbReference type="EMBL" id="VTJ90894.1"/>
    </source>
</evidence>
<accession>A0A5E4D9E9</accession>
<feature type="non-terminal residue" evidence="1">
    <location>
        <position position="1"/>
    </location>
</feature>
<reference evidence="1" key="1">
    <citation type="submission" date="2019-04" db="EMBL/GenBank/DDBJ databases">
        <authorList>
            <person name="Alioto T."/>
            <person name="Alioto T."/>
        </authorList>
    </citation>
    <scope>NUCLEOTIDE SEQUENCE [LARGE SCALE GENOMIC DNA]</scope>
</reference>
<protein>
    <submittedName>
        <fullName evidence="1">Uncharacterized protein</fullName>
    </submittedName>
</protein>
<feature type="non-terminal residue" evidence="1">
    <location>
        <position position="57"/>
    </location>
</feature>
<organism evidence="1 2">
    <name type="scientific">Marmota monax</name>
    <name type="common">Woodchuck</name>
    <dbReference type="NCBI Taxonomy" id="9995"/>
    <lineage>
        <taxon>Eukaryota</taxon>
        <taxon>Metazoa</taxon>
        <taxon>Chordata</taxon>
        <taxon>Craniata</taxon>
        <taxon>Vertebrata</taxon>
        <taxon>Euteleostomi</taxon>
        <taxon>Mammalia</taxon>
        <taxon>Eutheria</taxon>
        <taxon>Euarchontoglires</taxon>
        <taxon>Glires</taxon>
        <taxon>Rodentia</taxon>
        <taxon>Sciuromorpha</taxon>
        <taxon>Sciuridae</taxon>
        <taxon>Xerinae</taxon>
        <taxon>Marmotini</taxon>
        <taxon>Marmota</taxon>
    </lineage>
</organism>